<protein>
    <recommendedName>
        <fullName evidence="1">Formamidopyrimidine-DNA glycosylase catalytic domain-containing protein</fullName>
    </recommendedName>
</protein>
<evidence type="ECO:0000313" key="2">
    <source>
        <dbReference type="EMBL" id="SVC76457.1"/>
    </source>
</evidence>
<dbReference type="CDD" id="cd08966">
    <property type="entry name" value="EcFpg-like_N"/>
    <property type="match status" value="1"/>
</dbReference>
<dbReference type="SUPFAM" id="SSF81624">
    <property type="entry name" value="N-terminal domain of MutM-like DNA repair proteins"/>
    <property type="match status" value="1"/>
</dbReference>
<feature type="domain" description="Formamidopyrimidine-DNA glycosylase catalytic" evidence="1">
    <location>
        <begin position="2"/>
        <end position="114"/>
    </location>
</feature>
<dbReference type="PROSITE" id="PS51068">
    <property type="entry name" value="FPG_CAT"/>
    <property type="match status" value="1"/>
</dbReference>
<gene>
    <name evidence="2" type="ORF">METZ01_LOCUS329311</name>
</gene>
<reference evidence="2" key="1">
    <citation type="submission" date="2018-05" db="EMBL/GenBank/DDBJ databases">
        <authorList>
            <person name="Lanie J.A."/>
            <person name="Ng W.-L."/>
            <person name="Kazmierczak K.M."/>
            <person name="Andrzejewski T.M."/>
            <person name="Davidsen T.M."/>
            <person name="Wayne K.J."/>
            <person name="Tettelin H."/>
            <person name="Glass J.I."/>
            <person name="Rusch D."/>
            <person name="Podicherti R."/>
            <person name="Tsui H.-C.T."/>
            <person name="Winkler M.E."/>
        </authorList>
    </citation>
    <scope>NUCLEOTIDE SEQUENCE</scope>
</reference>
<sequence length="122" mass="14406">MPELPEVETLKNALLPLVRNKTLLDLRFFRKDIRFTIPEQVLRQELLNKPILNITRRGKYLLFHSSSGAMLWHLGMSGRVIQYPSPDKVDKHTHAIFKFEPETFLHFIDPRRFGCIMWASMD</sequence>
<dbReference type="GO" id="GO:0008270">
    <property type="term" value="F:zinc ion binding"/>
    <property type="evidence" value="ECO:0007669"/>
    <property type="project" value="InterPro"/>
</dbReference>
<dbReference type="Pfam" id="PF01149">
    <property type="entry name" value="Fapy_DNA_glyco"/>
    <property type="match status" value="1"/>
</dbReference>
<accession>A0A382PUC3</accession>
<dbReference type="GO" id="GO:0019104">
    <property type="term" value="F:DNA N-glycosylase activity"/>
    <property type="evidence" value="ECO:0007669"/>
    <property type="project" value="InterPro"/>
</dbReference>
<evidence type="ECO:0000259" key="1">
    <source>
        <dbReference type="PROSITE" id="PS51068"/>
    </source>
</evidence>
<dbReference type="InterPro" id="IPR012319">
    <property type="entry name" value="FPG_cat"/>
</dbReference>
<dbReference type="GO" id="GO:0003906">
    <property type="term" value="F:DNA-(apurinic or apyrimidinic site) endonuclease activity"/>
    <property type="evidence" value="ECO:0007669"/>
    <property type="project" value="InterPro"/>
</dbReference>
<dbReference type="GO" id="GO:0006284">
    <property type="term" value="P:base-excision repair"/>
    <property type="evidence" value="ECO:0007669"/>
    <property type="project" value="InterPro"/>
</dbReference>
<dbReference type="AlphaFoldDB" id="A0A382PUC3"/>
<dbReference type="InterPro" id="IPR035937">
    <property type="entry name" value="FPG_N"/>
</dbReference>
<name>A0A382PUC3_9ZZZZ</name>
<feature type="non-terminal residue" evidence="2">
    <location>
        <position position="122"/>
    </location>
</feature>
<proteinExistence type="predicted"/>
<dbReference type="SMART" id="SM00898">
    <property type="entry name" value="Fapy_DNA_glyco"/>
    <property type="match status" value="1"/>
</dbReference>
<organism evidence="2">
    <name type="scientific">marine metagenome</name>
    <dbReference type="NCBI Taxonomy" id="408172"/>
    <lineage>
        <taxon>unclassified sequences</taxon>
        <taxon>metagenomes</taxon>
        <taxon>ecological metagenomes</taxon>
    </lineage>
</organism>
<dbReference type="Gene3D" id="3.20.190.10">
    <property type="entry name" value="MutM-like, N-terminal"/>
    <property type="match status" value="1"/>
</dbReference>
<dbReference type="EMBL" id="UINC01109556">
    <property type="protein sequence ID" value="SVC76457.1"/>
    <property type="molecule type" value="Genomic_DNA"/>
</dbReference>